<dbReference type="Proteomes" id="UP000663829">
    <property type="component" value="Unassembled WGS sequence"/>
</dbReference>
<name>A0A814D476_9BILA</name>
<sequence>MISWRVVNSTSTPLVVEILQRHAWRLGYYPCTAASIASGSPTIGSGTLTCYSSCPPTMATNLGSVAVPCTSYNTLEDYSMGESRFQVKIPKNYRFQAIYNSSAWFALVLSTGSDWSVAVQINTFQRSNGKYNQAPIATMLPIIRLRRNVTYNVKINVADNDFDPYQCFWSNGSLNECGGVCKAVPASSVLNQTSCMLKFIGPSVGYYAIALTIVDFESLTNTTQLSRVPLQFIFHVWDTNNTCLLPPVYLGDSPADQCIYVDPGQVVTMRIRIQIQCPGANLSSVIAVYPPGFSQSAIYEDPYDTTINFFMVNYTAAANQVGQNLFCFAGVDSVGNQGDSTCLRFTVQLSTSSLNTLYIGNVTRYPIGTVSKFQSVWTILYPNATSFTRPLVEAYIRFKLQSTAEDFLTLNVVLETTNVLYLSDRLVIYTSIEFTPGQSFYISFDPGVFLEISTCLRNSMGITDSSFWPFNIVPEITTTLSTTTTTEAPTTTLKVRTVGKTDRYILAIPLLLSTLQVPVPKTLPMTEIQTTIATTTTTLGSSTITLTTEKPFTSATNFPVSVIIIITIGGLIFLIILVWLMLYKLRSDMPSASQKRSLRDDTVTSKRSGRSITSIVQQYRLAIRTNRRKSKHNLRNNQHLVEVEC</sequence>
<evidence type="ECO:0000313" key="4">
    <source>
        <dbReference type="EMBL" id="CAF3724511.1"/>
    </source>
</evidence>
<evidence type="ECO:0000313" key="6">
    <source>
        <dbReference type="Proteomes" id="UP000663829"/>
    </source>
</evidence>
<feature type="transmembrane region" description="Helical" evidence="1">
    <location>
        <begin position="558"/>
        <end position="582"/>
    </location>
</feature>
<keyword evidence="1" id="KW-0812">Transmembrane</keyword>
<comment type="caution">
    <text evidence="2">The sequence shown here is derived from an EMBL/GenBank/DDBJ whole genome shotgun (WGS) entry which is preliminary data.</text>
</comment>
<evidence type="ECO:0000313" key="3">
    <source>
        <dbReference type="EMBL" id="CAF1226420.1"/>
    </source>
</evidence>
<keyword evidence="6" id="KW-1185">Reference proteome</keyword>
<dbReference type="OrthoDB" id="10063988at2759"/>
<dbReference type="Proteomes" id="UP000681722">
    <property type="component" value="Unassembled WGS sequence"/>
</dbReference>
<protein>
    <submittedName>
        <fullName evidence="2">Uncharacterized protein</fullName>
    </submittedName>
</protein>
<dbReference type="Proteomes" id="UP000677228">
    <property type="component" value="Unassembled WGS sequence"/>
</dbReference>
<dbReference type="EMBL" id="CAJNOK010015488">
    <property type="protein sequence ID" value="CAF1226420.1"/>
    <property type="molecule type" value="Genomic_DNA"/>
</dbReference>
<dbReference type="EMBL" id="CAJNOQ010002268">
    <property type="protein sequence ID" value="CAF0948611.1"/>
    <property type="molecule type" value="Genomic_DNA"/>
</dbReference>
<evidence type="ECO:0000313" key="5">
    <source>
        <dbReference type="EMBL" id="CAF4034493.1"/>
    </source>
</evidence>
<reference evidence="2" key="1">
    <citation type="submission" date="2021-02" db="EMBL/GenBank/DDBJ databases">
        <authorList>
            <person name="Nowell W R."/>
        </authorList>
    </citation>
    <scope>NUCLEOTIDE SEQUENCE</scope>
</reference>
<gene>
    <name evidence="2" type="ORF">GPM918_LOCUS11112</name>
    <name evidence="3" type="ORF">OVA965_LOCUS25168</name>
    <name evidence="4" type="ORF">SRO942_LOCUS11113</name>
    <name evidence="5" type="ORF">TMI583_LOCUS25896</name>
</gene>
<organism evidence="2 6">
    <name type="scientific">Didymodactylos carnosus</name>
    <dbReference type="NCBI Taxonomy" id="1234261"/>
    <lineage>
        <taxon>Eukaryota</taxon>
        <taxon>Metazoa</taxon>
        <taxon>Spiralia</taxon>
        <taxon>Gnathifera</taxon>
        <taxon>Rotifera</taxon>
        <taxon>Eurotatoria</taxon>
        <taxon>Bdelloidea</taxon>
        <taxon>Philodinida</taxon>
        <taxon>Philodinidae</taxon>
        <taxon>Didymodactylos</taxon>
    </lineage>
</organism>
<keyword evidence="1" id="KW-0472">Membrane</keyword>
<dbReference type="EMBL" id="CAJOBA010037032">
    <property type="protein sequence ID" value="CAF4034493.1"/>
    <property type="molecule type" value="Genomic_DNA"/>
</dbReference>
<dbReference type="EMBL" id="CAJOBC010002268">
    <property type="protein sequence ID" value="CAF3724511.1"/>
    <property type="molecule type" value="Genomic_DNA"/>
</dbReference>
<keyword evidence="1" id="KW-1133">Transmembrane helix</keyword>
<dbReference type="Proteomes" id="UP000682733">
    <property type="component" value="Unassembled WGS sequence"/>
</dbReference>
<proteinExistence type="predicted"/>
<dbReference type="AlphaFoldDB" id="A0A814D476"/>
<evidence type="ECO:0000256" key="1">
    <source>
        <dbReference type="SAM" id="Phobius"/>
    </source>
</evidence>
<accession>A0A814D476</accession>
<evidence type="ECO:0000313" key="2">
    <source>
        <dbReference type="EMBL" id="CAF0948611.1"/>
    </source>
</evidence>